<organism evidence="3 4">
    <name type="scientific">Sulfolobus acidocaldarius</name>
    <dbReference type="NCBI Taxonomy" id="2285"/>
    <lineage>
        <taxon>Archaea</taxon>
        <taxon>Thermoproteota</taxon>
        <taxon>Thermoprotei</taxon>
        <taxon>Sulfolobales</taxon>
        <taxon>Sulfolobaceae</taxon>
        <taxon>Sulfolobus</taxon>
    </lineage>
</organism>
<dbReference type="Proteomes" id="UP000060043">
    <property type="component" value="Chromosome"/>
</dbReference>
<feature type="transmembrane region" description="Helical" evidence="1">
    <location>
        <begin position="77"/>
        <end position="98"/>
    </location>
</feature>
<dbReference type="EMBL" id="CP013694">
    <property type="protein sequence ID" value="ALU29337.1"/>
    <property type="molecule type" value="Genomic_DNA"/>
</dbReference>
<feature type="transmembrane region" description="Helical" evidence="1">
    <location>
        <begin position="118"/>
        <end position="139"/>
    </location>
</feature>
<protein>
    <submittedName>
        <fullName evidence="3">Uncharacterized protein</fullName>
    </submittedName>
</protein>
<keyword evidence="1" id="KW-0812">Transmembrane</keyword>
<evidence type="ECO:0000313" key="2">
    <source>
        <dbReference type="EMBL" id="ALU29337.1"/>
    </source>
</evidence>
<dbReference type="OMA" id="ILFWGSK"/>
<keyword evidence="1" id="KW-1133">Transmembrane helix</keyword>
<dbReference type="Proteomes" id="UP000065473">
    <property type="component" value="Chromosome"/>
</dbReference>
<gene>
    <name evidence="2" type="ORF">ATY89_04855</name>
    <name evidence="3" type="ORF">ATZ20_07880</name>
</gene>
<accession>A0A0U2X0W5</accession>
<dbReference type="OrthoDB" id="43595at2157"/>
<dbReference type="GeneID" id="14550815"/>
<dbReference type="STRING" id="1435377.SUSAZ_01440"/>
<feature type="transmembrane region" description="Helical" evidence="1">
    <location>
        <begin position="49"/>
        <end position="70"/>
    </location>
</feature>
<evidence type="ECO:0000313" key="3">
    <source>
        <dbReference type="EMBL" id="ALU32066.1"/>
    </source>
</evidence>
<feature type="transmembrane region" description="Helical" evidence="1">
    <location>
        <begin position="7"/>
        <end position="29"/>
    </location>
</feature>
<reference evidence="4 5" key="1">
    <citation type="submission" date="2015-12" db="EMBL/GenBank/DDBJ databases">
        <title>A stable core within a dynamic pangenome in Sulfolobus acidocaldarius.</title>
        <authorList>
            <person name="Anderson R."/>
            <person name="Kouris A."/>
            <person name="Seward C."/>
            <person name="Campbell K."/>
            <person name="Whitaker R."/>
        </authorList>
    </citation>
    <scope>NUCLEOTIDE SEQUENCE [LARGE SCALE GENOMIC DNA]</scope>
    <source>
        <strain evidence="2 5">GG12-C01-09</strain>
        <strain evidence="3 4">NG05B_CO5_07</strain>
    </source>
</reference>
<proteinExistence type="predicted"/>
<keyword evidence="1" id="KW-0472">Membrane</keyword>
<evidence type="ECO:0000256" key="1">
    <source>
        <dbReference type="SAM" id="Phobius"/>
    </source>
</evidence>
<dbReference type="PaxDb" id="1435377-SUSAZ_01440"/>
<dbReference type="AlphaFoldDB" id="A0A0U2X0W5"/>
<sequence>MNNQIVSYYSYVLIFSSILIIIGLVFGGFTPINEQVATPSYDLALPVSLSFSAFILLIIFIFSSIILWGSKSLASNLIIDSSALSFSILNYVNFYVIYEIWRPEIIPLPLFFYIHYSNINELTVDFGQIALIIFFYRLYKRNKSV</sequence>
<dbReference type="RefSeq" id="WP_011277203.1">
    <property type="nucleotide sequence ID" value="NZ_BHWZ01000001.1"/>
</dbReference>
<evidence type="ECO:0000313" key="4">
    <source>
        <dbReference type="Proteomes" id="UP000060043"/>
    </source>
</evidence>
<dbReference type="EMBL" id="CP013695">
    <property type="protein sequence ID" value="ALU32066.1"/>
    <property type="molecule type" value="Genomic_DNA"/>
</dbReference>
<name>A0A0U2X0W5_9CREN</name>
<evidence type="ECO:0000313" key="5">
    <source>
        <dbReference type="Proteomes" id="UP000065473"/>
    </source>
</evidence>